<feature type="transmembrane region" description="Helical" evidence="19">
    <location>
        <begin position="51"/>
        <end position="70"/>
    </location>
</feature>
<evidence type="ECO:0000256" key="6">
    <source>
        <dbReference type="ARBA" id="ARBA00012487"/>
    </source>
</evidence>
<feature type="transmembrane region" description="Helical" evidence="19">
    <location>
        <begin position="249"/>
        <end position="268"/>
    </location>
</feature>
<feature type="transmembrane region" description="Helical" evidence="19">
    <location>
        <begin position="76"/>
        <end position="94"/>
    </location>
</feature>
<evidence type="ECO:0000256" key="18">
    <source>
        <dbReference type="RuleBase" id="RU003938"/>
    </source>
</evidence>
<dbReference type="PATRIC" id="fig|742743.3.peg.726"/>
<dbReference type="GO" id="GO:0016024">
    <property type="term" value="P:CDP-diacylglycerol biosynthetic process"/>
    <property type="evidence" value="ECO:0007669"/>
    <property type="project" value="UniProtKB-UniPathway"/>
</dbReference>
<keyword evidence="15 19" id="KW-0472">Membrane</keyword>
<dbReference type="UniPathway" id="UPA00557">
    <property type="reaction ID" value="UER00614"/>
</dbReference>
<dbReference type="AlphaFoldDB" id="H1CZC4"/>
<evidence type="ECO:0000256" key="19">
    <source>
        <dbReference type="SAM" id="Phobius"/>
    </source>
</evidence>
<keyword evidence="21" id="KW-1185">Reference proteome</keyword>
<feature type="transmembrane region" description="Helical" evidence="19">
    <location>
        <begin position="181"/>
        <end position="201"/>
    </location>
</feature>
<evidence type="ECO:0000256" key="3">
    <source>
        <dbReference type="ARBA" id="ARBA00005119"/>
    </source>
</evidence>
<evidence type="ECO:0000256" key="8">
    <source>
        <dbReference type="ARBA" id="ARBA00022475"/>
    </source>
</evidence>
<dbReference type="InterPro" id="IPR000374">
    <property type="entry name" value="PC_trans"/>
</dbReference>
<comment type="subcellular location">
    <subcellularLocation>
        <location evidence="2">Cell membrane</location>
        <topology evidence="2">Multi-pass membrane protein</topology>
    </subcellularLocation>
</comment>
<reference evidence="20 21" key="1">
    <citation type="submission" date="2011-11" db="EMBL/GenBank/DDBJ databases">
        <title>The Genome Sequence of Dialister succinatiphilus YIT 11850.</title>
        <authorList>
            <consortium name="The Broad Institute Genome Sequencing Platform"/>
            <person name="Earl A."/>
            <person name="Ward D."/>
            <person name="Feldgarden M."/>
            <person name="Gevers D."/>
            <person name="Morotomi M."/>
            <person name="Young S.K."/>
            <person name="Zeng Q."/>
            <person name="Gargeya S."/>
            <person name="Fitzgerald M."/>
            <person name="Haas B."/>
            <person name="Abouelleil A."/>
            <person name="Alvarado L."/>
            <person name="Arachchi H.M."/>
            <person name="Berlin A."/>
            <person name="Brown A."/>
            <person name="Chapman S.B."/>
            <person name="Dunbar C."/>
            <person name="Gearin G."/>
            <person name="Goldberg J."/>
            <person name="Griggs A."/>
            <person name="Gujja S."/>
            <person name="Heiman D."/>
            <person name="Howarth C."/>
            <person name="Lui A."/>
            <person name="MacDonald P.J.P."/>
            <person name="Montmayeur A."/>
            <person name="Murphy C."/>
            <person name="Neiman D."/>
            <person name="Pearson M."/>
            <person name="Priest M."/>
            <person name="Roberts A."/>
            <person name="Saif S."/>
            <person name="Shea T."/>
            <person name="Sisk P."/>
            <person name="Stolte C."/>
            <person name="Sykes S."/>
            <person name="Wortman J."/>
            <person name="Nusbaum C."/>
            <person name="Birren B."/>
        </authorList>
    </citation>
    <scope>NUCLEOTIDE SEQUENCE [LARGE SCALE GENOMIC DNA]</scope>
    <source>
        <strain evidence="20 21">YIT 11850</strain>
    </source>
</reference>
<keyword evidence="12 18" id="KW-0548">Nucleotidyltransferase</keyword>
<dbReference type="STRING" id="742743.HMPREF9453_00717"/>
<evidence type="ECO:0000256" key="13">
    <source>
        <dbReference type="ARBA" id="ARBA00022989"/>
    </source>
</evidence>
<evidence type="ECO:0000256" key="15">
    <source>
        <dbReference type="ARBA" id="ARBA00023136"/>
    </source>
</evidence>
<dbReference type="Proteomes" id="UP000003277">
    <property type="component" value="Unassembled WGS sequence"/>
</dbReference>
<evidence type="ECO:0000256" key="5">
    <source>
        <dbReference type="ARBA" id="ARBA00010185"/>
    </source>
</evidence>
<feature type="transmembrane region" description="Helical" evidence="19">
    <location>
        <begin position="6"/>
        <end position="39"/>
    </location>
</feature>
<evidence type="ECO:0000313" key="20">
    <source>
        <dbReference type="EMBL" id="EHO63292.1"/>
    </source>
</evidence>
<comment type="pathway">
    <text evidence="3 18">Phospholipid metabolism; CDP-diacylglycerol biosynthesis; CDP-diacylglycerol from sn-glycerol 3-phosphate: step 3/3.</text>
</comment>
<keyword evidence="16" id="KW-0594">Phospholipid biosynthesis</keyword>
<gene>
    <name evidence="20" type="ORF">HMPREF9453_00717</name>
</gene>
<feature type="transmembrane region" description="Helical" evidence="19">
    <location>
        <begin position="101"/>
        <end position="120"/>
    </location>
</feature>
<comment type="pathway">
    <text evidence="4">Lipid metabolism.</text>
</comment>
<keyword evidence="11 18" id="KW-0812">Transmembrane</keyword>
<keyword evidence="8" id="KW-1003">Cell membrane</keyword>
<dbReference type="PROSITE" id="PS01315">
    <property type="entry name" value="CDS"/>
    <property type="match status" value="1"/>
</dbReference>
<keyword evidence="14" id="KW-0443">Lipid metabolism</keyword>
<evidence type="ECO:0000256" key="1">
    <source>
        <dbReference type="ARBA" id="ARBA00001698"/>
    </source>
</evidence>
<comment type="similarity">
    <text evidence="5 18">Belongs to the CDS family.</text>
</comment>
<sequence>MKVRVLTAIVGIIAVLCLVWLGGWFLTGAVFLVSLIALAEYDRMLKQLSIRIYRIPAAIAIGAVVLSAGFYSVKVFTAVIFLSFCLLLFLILSIKKEEMTNLVYTSFGSLYFGLGFGTLALLRGSRELLPAGAVNGDPGIFLILFALVCTWASDSFAYLAGKSFGKHKMAPHISPNKTVEGLIGGVLGCVVLGMAIAYGFSYDMTHAFFLSLMAAVMAPVGDLFESYIKRACDIKDSGNILPGHGGMMDRFDSLLFVAPSLAAVLALLR</sequence>
<dbReference type="EMBL" id="ADLT01000017">
    <property type="protein sequence ID" value="EHO63292.1"/>
    <property type="molecule type" value="Genomic_DNA"/>
</dbReference>
<accession>H1CZC4</accession>
<dbReference type="PANTHER" id="PTHR46382:SF1">
    <property type="entry name" value="PHOSPHATIDATE CYTIDYLYLTRANSFERASE"/>
    <property type="match status" value="1"/>
</dbReference>
<evidence type="ECO:0000256" key="17">
    <source>
        <dbReference type="ARBA" id="ARBA00023264"/>
    </source>
</evidence>
<keyword evidence="17" id="KW-1208">Phospholipid metabolism</keyword>
<evidence type="ECO:0000256" key="11">
    <source>
        <dbReference type="ARBA" id="ARBA00022692"/>
    </source>
</evidence>
<protein>
    <recommendedName>
        <fullName evidence="7 18">Phosphatidate cytidylyltransferase</fullName>
        <ecNumber evidence="6 18">2.7.7.41</ecNumber>
    </recommendedName>
</protein>
<organism evidence="20 21">
    <name type="scientific">Dialister succinatiphilus YIT 11850</name>
    <dbReference type="NCBI Taxonomy" id="742743"/>
    <lineage>
        <taxon>Bacteria</taxon>
        <taxon>Bacillati</taxon>
        <taxon>Bacillota</taxon>
        <taxon>Negativicutes</taxon>
        <taxon>Veillonellales</taxon>
        <taxon>Veillonellaceae</taxon>
        <taxon>Dialister</taxon>
    </lineage>
</organism>
<dbReference type="GO" id="GO:0005886">
    <property type="term" value="C:plasma membrane"/>
    <property type="evidence" value="ECO:0007669"/>
    <property type="project" value="UniProtKB-SubCell"/>
</dbReference>
<dbReference type="HOGENOM" id="CLU_037294_1_1_9"/>
<name>H1CZC4_9FIRM</name>
<dbReference type="GO" id="GO:0004605">
    <property type="term" value="F:phosphatidate cytidylyltransferase activity"/>
    <property type="evidence" value="ECO:0007669"/>
    <property type="project" value="UniProtKB-EC"/>
</dbReference>
<keyword evidence="9" id="KW-0444">Lipid biosynthesis</keyword>
<keyword evidence="13 19" id="KW-1133">Transmembrane helix</keyword>
<dbReference type="EC" id="2.7.7.41" evidence="6 18"/>
<proteinExistence type="inferred from homology"/>
<evidence type="ECO:0000256" key="12">
    <source>
        <dbReference type="ARBA" id="ARBA00022695"/>
    </source>
</evidence>
<feature type="transmembrane region" description="Helical" evidence="19">
    <location>
        <begin position="140"/>
        <end position="160"/>
    </location>
</feature>
<evidence type="ECO:0000256" key="14">
    <source>
        <dbReference type="ARBA" id="ARBA00023098"/>
    </source>
</evidence>
<evidence type="ECO:0000313" key="21">
    <source>
        <dbReference type="Proteomes" id="UP000003277"/>
    </source>
</evidence>
<evidence type="ECO:0000256" key="7">
    <source>
        <dbReference type="ARBA" id="ARBA00019373"/>
    </source>
</evidence>
<evidence type="ECO:0000256" key="9">
    <source>
        <dbReference type="ARBA" id="ARBA00022516"/>
    </source>
</evidence>
<dbReference type="OrthoDB" id="9799199at2"/>
<dbReference type="RefSeq" id="WP_008859221.1">
    <property type="nucleotide sequence ID" value="NZ_JH591187.1"/>
</dbReference>
<dbReference type="Pfam" id="PF01148">
    <property type="entry name" value="CTP_transf_1"/>
    <property type="match status" value="1"/>
</dbReference>
<keyword evidence="10 18" id="KW-0808">Transferase</keyword>
<evidence type="ECO:0000256" key="10">
    <source>
        <dbReference type="ARBA" id="ARBA00022679"/>
    </source>
</evidence>
<evidence type="ECO:0000256" key="16">
    <source>
        <dbReference type="ARBA" id="ARBA00023209"/>
    </source>
</evidence>
<comment type="catalytic activity">
    <reaction evidence="1 18">
        <text>a 1,2-diacyl-sn-glycero-3-phosphate + CTP + H(+) = a CDP-1,2-diacyl-sn-glycerol + diphosphate</text>
        <dbReference type="Rhea" id="RHEA:16229"/>
        <dbReference type="ChEBI" id="CHEBI:15378"/>
        <dbReference type="ChEBI" id="CHEBI:33019"/>
        <dbReference type="ChEBI" id="CHEBI:37563"/>
        <dbReference type="ChEBI" id="CHEBI:58332"/>
        <dbReference type="ChEBI" id="CHEBI:58608"/>
        <dbReference type="EC" id="2.7.7.41"/>
    </reaction>
</comment>
<dbReference type="PANTHER" id="PTHR46382">
    <property type="entry name" value="PHOSPHATIDATE CYTIDYLYLTRANSFERASE"/>
    <property type="match status" value="1"/>
</dbReference>
<evidence type="ECO:0000256" key="2">
    <source>
        <dbReference type="ARBA" id="ARBA00004651"/>
    </source>
</evidence>
<dbReference type="eggNOG" id="COG4589">
    <property type="taxonomic scope" value="Bacteria"/>
</dbReference>
<comment type="caution">
    <text evidence="20">The sequence shown here is derived from an EMBL/GenBank/DDBJ whole genome shotgun (WGS) entry which is preliminary data.</text>
</comment>
<evidence type="ECO:0000256" key="4">
    <source>
        <dbReference type="ARBA" id="ARBA00005189"/>
    </source>
</evidence>